<dbReference type="InterPro" id="IPR013785">
    <property type="entry name" value="Aldolase_TIM"/>
</dbReference>
<dbReference type="InterPro" id="IPR037348">
    <property type="entry name" value="TMADH/DMDH_FMN-bd"/>
</dbReference>
<dbReference type="EMBL" id="JAPVOI010000006">
    <property type="protein sequence ID" value="MCZ4094045.1"/>
    <property type="molecule type" value="Genomic_DNA"/>
</dbReference>
<feature type="domain" description="TMADH/DMDH/HD second alpha/beta" evidence="11">
    <location>
        <begin position="529"/>
        <end position="634"/>
    </location>
</feature>
<protein>
    <submittedName>
        <fullName evidence="12">NAD-binding protein</fullName>
    </submittedName>
</protein>
<reference evidence="12" key="1">
    <citation type="submission" date="2022-10" db="EMBL/GenBank/DDBJ databases">
        <title>Whole genome sequencing of three plant growth promoting bacteria isolated from Vachellia tortilis subsp. raddiana in Morocco.</title>
        <authorList>
            <person name="Hnini M."/>
            <person name="Zouagui R."/>
            <person name="Zouagui H."/>
            <person name="Chemao Elfihri M.-W."/>
            <person name="Ibrahimi A."/>
            <person name="Sbabou L."/>
            <person name="Aurag J."/>
        </authorList>
    </citation>
    <scope>NUCLEOTIDE SEQUENCE</scope>
    <source>
        <strain evidence="12">LMR678</strain>
    </source>
</reference>
<comment type="similarity">
    <text evidence="3">In the N-terminal section; belongs to the NADH:flavin oxidoreductase/NADH oxidase family.</text>
</comment>
<dbReference type="PANTHER" id="PTHR42917">
    <property type="entry name" value="2,4-DIENOYL-COA REDUCTASE"/>
    <property type="match status" value="1"/>
</dbReference>
<evidence type="ECO:0000256" key="8">
    <source>
        <dbReference type="ARBA" id="ARBA00023004"/>
    </source>
</evidence>
<accession>A0ABT4KQ00</accession>
<name>A0ABT4KQ00_9HYPH</name>
<dbReference type="Gene3D" id="3.40.50.720">
    <property type="entry name" value="NAD(P)-binding Rossmann-like Domain"/>
    <property type="match status" value="1"/>
</dbReference>
<dbReference type="SUPFAM" id="SSF51395">
    <property type="entry name" value="FMN-linked oxidoreductases"/>
    <property type="match status" value="1"/>
</dbReference>
<keyword evidence="5" id="KW-0288">FMN</keyword>
<comment type="cofactor">
    <cofactor evidence="1">
        <name>FMN</name>
        <dbReference type="ChEBI" id="CHEBI:58210"/>
    </cofactor>
</comment>
<evidence type="ECO:0000256" key="9">
    <source>
        <dbReference type="ARBA" id="ARBA00023014"/>
    </source>
</evidence>
<evidence type="ECO:0000256" key="1">
    <source>
        <dbReference type="ARBA" id="ARBA00001917"/>
    </source>
</evidence>
<evidence type="ECO:0000256" key="6">
    <source>
        <dbReference type="ARBA" id="ARBA00022723"/>
    </source>
</evidence>
<dbReference type="SUPFAM" id="SSF51905">
    <property type="entry name" value="FAD/NAD(P)-binding domain"/>
    <property type="match status" value="1"/>
</dbReference>
<evidence type="ECO:0000259" key="11">
    <source>
        <dbReference type="Pfam" id="PF22620"/>
    </source>
</evidence>
<feature type="domain" description="NADH:flavin oxidoreductase/NADH oxidase N-terminal" evidence="10">
    <location>
        <begin position="14"/>
        <end position="343"/>
    </location>
</feature>
<dbReference type="SUPFAM" id="SSF51971">
    <property type="entry name" value="Nucleotide-binding domain"/>
    <property type="match status" value="1"/>
</dbReference>
<evidence type="ECO:0000256" key="7">
    <source>
        <dbReference type="ARBA" id="ARBA00023002"/>
    </source>
</evidence>
<dbReference type="Pfam" id="PF13450">
    <property type="entry name" value="NAD_binding_8"/>
    <property type="match status" value="1"/>
</dbReference>
<dbReference type="InterPro" id="IPR036188">
    <property type="entry name" value="FAD/NAD-bd_sf"/>
</dbReference>
<dbReference type="CDD" id="cd02929">
    <property type="entry name" value="TMADH_HD_FMN"/>
    <property type="match status" value="1"/>
</dbReference>
<evidence type="ECO:0000259" key="10">
    <source>
        <dbReference type="Pfam" id="PF00724"/>
    </source>
</evidence>
<dbReference type="RefSeq" id="WP_269285998.1">
    <property type="nucleotide sequence ID" value="NZ_JAPVOI010000006.1"/>
</dbReference>
<dbReference type="Gene3D" id="3.20.20.70">
    <property type="entry name" value="Aldolase class I"/>
    <property type="match status" value="1"/>
</dbReference>
<dbReference type="InterPro" id="IPR054428">
    <property type="entry name" value="TMADH/DMDH/HD_second_a-b"/>
</dbReference>
<evidence type="ECO:0000313" key="12">
    <source>
        <dbReference type="EMBL" id="MCZ4094045.1"/>
    </source>
</evidence>
<keyword evidence="13" id="KW-1185">Reference proteome</keyword>
<keyword evidence="6" id="KW-0479">Metal-binding</keyword>
<sequence>MTANETANRRYDILFEPVKIGPVTTRNRFYQVPHCSGMGHRYPEADLYMRQMKAEGGWGVVSTQETEIHPSSDISPSNQGRIWDDRDAERLKELTEAVHERGSLAAIQLVHNGIHTANRLTRIAPYGPSDMVVDVEDPVQARAMDKSDIAAFRQWHRDAALRAKRAGFDIIYVYAGHDMTLLQHFLLKRHNSRTDEYGGSFENRLRLFREVLADTRDAVGDRCAVAVRFAVEELLGADGLQHDGEGRDVVAALADEPDLWDVNLSNWSNDSQTARFSQEGFQEEYVSFVKKLTTKPVVGVGRYTSPDAMVRAIKTGVLDLIGAARPSISDPFLPKKIEEGRIDDIRECIGCNICTASDNTVVPLRCTQNPTIGEEWRKGWHPEIVPPLARPQSVLVIGGGPAGLEAARALTQRGAEVTVAEASREWGGRVTKEARLPGLATWARVRDWRMNQLRQAPNVELYLDSPLTADDVLSYGIQHVAIATGARWRTDGVGRTHRSPLPFLNGDAVVGVDALLGEGASALVNDGPVVVFDDDRYYMASVLAEMIALSGRKVTFVTPASIVAPWTEHTLEQRRVQTRLIDLGIDIIPLHQLSGLTQSVLTIECIYSGRKREIACAAVVPVTARLPSDRLWHELAAVSDGWADHGIETVERIGDCLAPGIIAAANYAGHFYARKLARAIVDGCDAYR</sequence>
<organism evidence="12 13">
    <name type="scientific">Sinorhizobium psoraleae</name>
    <dbReference type="NCBI Taxonomy" id="520838"/>
    <lineage>
        <taxon>Bacteria</taxon>
        <taxon>Pseudomonadati</taxon>
        <taxon>Pseudomonadota</taxon>
        <taxon>Alphaproteobacteria</taxon>
        <taxon>Hyphomicrobiales</taxon>
        <taxon>Rhizobiaceae</taxon>
        <taxon>Sinorhizobium/Ensifer group</taxon>
        <taxon>Sinorhizobium</taxon>
    </lineage>
</organism>
<evidence type="ECO:0000256" key="2">
    <source>
        <dbReference type="ARBA" id="ARBA00001966"/>
    </source>
</evidence>
<keyword evidence="9" id="KW-0411">Iron-sulfur</keyword>
<comment type="cofactor">
    <cofactor evidence="2">
        <name>[4Fe-4S] cluster</name>
        <dbReference type="ChEBI" id="CHEBI:49883"/>
    </cofactor>
</comment>
<keyword evidence="7" id="KW-0560">Oxidoreductase</keyword>
<evidence type="ECO:0000256" key="3">
    <source>
        <dbReference type="ARBA" id="ARBA00011048"/>
    </source>
</evidence>
<proteinExistence type="inferred from homology"/>
<keyword evidence="8" id="KW-0408">Iron</keyword>
<keyword evidence="4" id="KW-0285">Flavoprotein</keyword>
<evidence type="ECO:0000313" key="13">
    <source>
        <dbReference type="Proteomes" id="UP001079430"/>
    </source>
</evidence>
<gene>
    <name evidence="12" type="ORF">O3W52_30460</name>
</gene>
<dbReference type="Pfam" id="PF00724">
    <property type="entry name" value="Oxidored_FMN"/>
    <property type="match status" value="1"/>
</dbReference>
<dbReference type="InterPro" id="IPR051793">
    <property type="entry name" value="NADH:flavin_oxidoreductase"/>
</dbReference>
<dbReference type="PRINTS" id="PR00411">
    <property type="entry name" value="PNDRDTASEI"/>
</dbReference>
<evidence type="ECO:0000256" key="5">
    <source>
        <dbReference type="ARBA" id="ARBA00022643"/>
    </source>
</evidence>
<dbReference type="InterPro" id="IPR001155">
    <property type="entry name" value="OxRdtase_FMN_N"/>
</dbReference>
<dbReference type="PANTHER" id="PTHR42917:SF2">
    <property type="entry name" value="2,4-DIENOYL-COA REDUCTASE [(2E)-ENOYL-COA-PRODUCING]"/>
    <property type="match status" value="1"/>
</dbReference>
<dbReference type="Pfam" id="PF22620">
    <property type="entry name" value="OYE-like_second_a-b"/>
    <property type="match status" value="1"/>
</dbReference>
<comment type="caution">
    <text evidence="12">The sequence shown here is derived from an EMBL/GenBank/DDBJ whole genome shotgun (WGS) entry which is preliminary data.</text>
</comment>
<dbReference type="Gene3D" id="3.50.50.60">
    <property type="entry name" value="FAD/NAD(P)-binding domain"/>
    <property type="match status" value="1"/>
</dbReference>
<dbReference type="Proteomes" id="UP001079430">
    <property type="component" value="Unassembled WGS sequence"/>
</dbReference>
<evidence type="ECO:0000256" key="4">
    <source>
        <dbReference type="ARBA" id="ARBA00022630"/>
    </source>
</evidence>